<dbReference type="Gene3D" id="3.40.50.620">
    <property type="entry name" value="HUPs"/>
    <property type="match status" value="1"/>
</dbReference>
<evidence type="ECO:0000256" key="3">
    <source>
        <dbReference type="ARBA" id="ARBA00004713"/>
    </source>
</evidence>
<dbReference type="GO" id="GO:0033786">
    <property type="term" value="F:heptose-1-phosphate adenylyltransferase activity"/>
    <property type="evidence" value="ECO:0007669"/>
    <property type="project" value="UniProtKB-UniRule"/>
</dbReference>
<comment type="similarity">
    <text evidence="11">In the C-terminal section; belongs to the cytidylyltransferase family.</text>
</comment>
<dbReference type="EC" id="2.7.1.167" evidence="11"/>
<dbReference type="CDD" id="cd01172">
    <property type="entry name" value="RfaE_like"/>
    <property type="match status" value="1"/>
</dbReference>
<dbReference type="UniPathway" id="UPA00356">
    <property type="reaction ID" value="UER00437"/>
</dbReference>
<evidence type="ECO:0000256" key="4">
    <source>
        <dbReference type="ARBA" id="ARBA00022679"/>
    </source>
</evidence>
<dbReference type="InterPro" id="IPR004821">
    <property type="entry name" value="Cyt_trans-like"/>
</dbReference>
<dbReference type="InterPro" id="IPR014729">
    <property type="entry name" value="Rossmann-like_a/b/a_fold"/>
</dbReference>
<sequence length="489" mass="51470">MRRDELGFDRARAVILGDVMLDHYVRGSVSRVSEEAPVPIIHVVEERYVPGGAANVAANVAALGGVATLIGVIGADAAGARLRHELSTRPGVIDLQLVESEARPTTLKTRYLGGNHQIVRVDREQRETISDETTARILAALQAALAGAGVLILSDYAKGLLSDTVLAGAFEHARAAGVPVLVDPKRSDLSAYRGASVITPNRKELTAATGLSCASESDCERAASHAIAASGADLLVTRSEQGMSYFRDGAAPIHSAAKAREVFDVSGAGDTVVATFSLALAAGHDTASAMHLANVAAGIVVGKHGTAAIEQNELVAALNEARAVDETAVVAIDRDRAAIQCARWHEEGLSIGFANGCFDLIHPGHIRLLQGAAESCDRLVVALNSDASVKRLKGPERPLQDEASRAEVMASIKGVSLVTLFDEDTPLELIRLLRPNVIIKGSDYREDEVVGGDLVKSWGGRVHLVELKQGHSTTRIATQMRNGTAESAA</sequence>
<feature type="region of interest" description="Ribokinase" evidence="11">
    <location>
        <begin position="1"/>
        <end position="323"/>
    </location>
</feature>
<evidence type="ECO:0000313" key="15">
    <source>
        <dbReference type="Proteomes" id="UP000318055"/>
    </source>
</evidence>
<dbReference type="OrthoDB" id="9802794at2"/>
<dbReference type="InterPro" id="IPR023030">
    <property type="entry name" value="Bifunc_HldE"/>
</dbReference>
<dbReference type="EC" id="2.7.7.70" evidence="11"/>
<comment type="pathway">
    <text evidence="3">Bacterial outer membrane biogenesis; LPS core biosynthesis.</text>
</comment>
<keyword evidence="9 11" id="KW-0511">Multifunctional enzyme</keyword>
<dbReference type="InterPro" id="IPR011611">
    <property type="entry name" value="PfkB_dom"/>
</dbReference>
<dbReference type="HAMAP" id="MF_01603">
    <property type="entry name" value="HldE"/>
    <property type="match status" value="1"/>
</dbReference>
<dbReference type="NCBIfam" id="TIGR00125">
    <property type="entry name" value="cyt_tran_rel"/>
    <property type="match status" value="1"/>
</dbReference>
<feature type="binding site" evidence="11">
    <location>
        <begin position="201"/>
        <end position="204"/>
    </location>
    <ligand>
        <name>ATP</name>
        <dbReference type="ChEBI" id="CHEBI:30616"/>
    </ligand>
</feature>
<dbReference type="PROSITE" id="PS00583">
    <property type="entry name" value="PFKB_KINASES_1"/>
    <property type="match status" value="1"/>
</dbReference>
<dbReference type="UniPathway" id="UPA00958"/>
<keyword evidence="4 11" id="KW-0808">Transferase</keyword>
<comment type="catalytic activity">
    <reaction evidence="11">
        <text>D-glycero-beta-D-manno-heptose 7-phosphate + ATP = D-glycero-beta-D-manno-heptose 1,7-bisphosphate + ADP + H(+)</text>
        <dbReference type="Rhea" id="RHEA:27473"/>
        <dbReference type="ChEBI" id="CHEBI:15378"/>
        <dbReference type="ChEBI" id="CHEBI:30616"/>
        <dbReference type="ChEBI" id="CHEBI:60204"/>
        <dbReference type="ChEBI" id="CHEBI:60208"/>
        <dbReference type="ChEBI" id="CHEBI:456216"/>
        <dbReference type="EC" id="2.7.1.167"/>
    </reaction>
</comment>
<dbReference type="AlphaFoldDB" id="A0A518RJ33"/>
<proteinExistence type="inferred from homology"/>
<dbReference type="PANTHER" id="PTHR46969">
    <property type="entry name" value="BIFUNCTIONAL PROTEIN HLDE"/>
    <property type="match status" value="1"/>
</dbReference>
<evidence type="ECO:0000256" key="10">
    <source>
        <dbReference type="ARBA" id="ARBA00023277"/>
    </source>
</evidence>
<dbReference type="NCBIfam" id="TIGR02198">
    <property type="entry name" value="rfaE_dom_I"/>
    <property type="match status" value="1"/>
</dbReference>
<protein>
    <recommendedName>
        <fullName evidence="11">Bifunctional protein HldE</fullName>
    </recommendedName>
    <domain>
        <recommendedName>
            <fullName evidence="11">D-beta-D-heptose 7-phosphate kinase</fullName>
            <ecNumber evidence="11">2.7.1.167</ecNumber>
        </recommendedName>
        <alternativeName>
            <fullName evidence="11">D-beta-D-heptose 7-phosphotransferase</fullName>
        </alternativeName>
        <alternativeName>
            <fullName evidence="11">D-glycero-beta-D-manno-heptose-7-phosphate kinase</fullName>
        </alternativeName>
    </domain>
    <domain>
        <recommendedName>
            <fullName evidence="11">D-beta-D-heptose 1-phosphate adenylyltransferase</fullName>
            <ecNumber evidence="11">2.7.7.70</ecNumber>
        </recommendedName>
        <alternativeName>
            <fullName evidence="11">D-glycero-beta-D-manno-heptose 1-phosphate adenylyltransferase</fullName>
        </alternativeName>
    </domain>
</protein>
<feature type="domain" description="Carbohydrate kinase PfkB" evidence="12">
    <location>
        <begin position="30"/>
        <end position="308"/>
    </location>
</feature>
<dbReference type="Gene3D" id="3.40.1190.20">
    <property type="match status" value="1"/>
</dbReference>
<feature type="active site" evidence="11">
    <location>
        <position position="270"/>
    </location>
</feature>
<reference evidence="14 15" key="1">
    <citation type="submission" date="2019-07" db="EMBL/GenBank/DDBJ databases">
        <title>Sphingomonas alkalisoli sp. nov., isolated from rhizosphere soil of Suaedae salsa.</title>
        <authorList>
            <person name="Zhang H."/>
            <person name="Xu L."/>
            <person name="Zhang J.-X."/>
            <person name="Sun J.-Q."/>
        </authorList>
    </citation>
    <scope>NUCLEOTIDE SEQUENCE [LARGE SCALE GENOMIC DNA]</scope>
    <source>
        <strain evidence="14 15">XS-10</strain>
    </source>
</reference>
<evidence type="ECO:0000256" key="6">
    <source>
        <dbReference type="ARBA" id="ARBA00022741"/>
    </source>
</evidence>
<evidence type="ECO:0000259" key="13">
    <source>
        <dbReference type="Pfam" id="PF01467"/>
    </source>
</evidence>
<evidence type="ECO:0000256" key="9">
    <source>
        <dbReference type="ARBA" id="ARBA00023268"/>
    </source>
</evidence>
<dbReference type="InterPro" id="IPR011913">
    <property type="entry name" value="RfaE_dom_I"/>
</dbReference>
<dbReference type="GO" id="GO:0009244">
    <property type="term" value="P:lipopolysaccharide core region biosynthetic process"/>
    <property type="evidence" value="ECO:0007669"/>
    <property type="project" value="UniProtKB-UniPathway"/>
</dbReference>
<comment type="subunit">
    <text evidence="11">Homodimer.</text>
</comment>
<dbReference type="Proteomes" id="UP000318055">
    <property type="component" value="Chromosome"/>
</dbReference>
<dbReference type="SUPFAM" id="SSF53613">
    <property type="entry name" value="Ribokinase-like"/>
    <property type="match status" value="1"/>
</dbReference>
<organism evidence="14 15">
    <name type="scientific">Sphingomonas suaedae</name>
    <dbReference type="NCBI Taxonomy" id="2599297"/>
    <lineage>
        <taxon>Bacteria</taxon>
        <taxon>Pseudomonadati</taxon>
        <taxon>Pseudomonadota</taxon>
        <taxon>Alphaproteobacteria</taxon>
        <taxon>Sphingomonadales</taxon>
        <taxon>Sphingomonadaceae</taxon>
        <taxon>Sphingomonas</taxon>
    </lineage>
</organism>
<comment type="function">
    <text evidence="1 11">Catalyzes the phosphorylation of D-glycero-D-manno-heptose 7-phosphate at the C-1 position to selectively form D-glycero-beta-D-manno-heptose-1,7-bisphosphate.</text>
</comment>
<keyword evidence="5 11" id="KW-0548">Nucleotidyltransferase</keyword>
<dbReference type="SUPFAM" id="SSF52374">
    <property type="entry name" value="Nucleotidylyl transferase"/>
    <property type="match status" value="1"/>
</dbReference>
<keyword evidence="8 11" id="KW-0067">ATP-binding</keyword>
<name>A0A518RJ33_9SPHN</name>
<dbReference type="Pfam" id="PF01467">
    <property type="entry name" value="CTP_transf_like"/>
    <property type="match status" value="1"/>
</dbReference>
<keyword evidence="7 11" id="KW-0418">Kinase</keyword>
<dbReference type="GO" id="GO:0005829">
    <property type="term" value="C:cytosol"/>
    <property type="evidence" value="ECO:0007669"/>
    <property type="project" value="TreeGrafter"/>
</dbReference>
<dbReference type="EMBL" id="CP042239">
    <property type="protein sequence ID" value="QDX27468.1"/>
    <property type="molecule type" value="Genomic_DNA"/>
</dbReference>
<feature type="domain" description="Cytidyltransferase-like" evidence="13">
    <location>
        <begin position="354"/>
        <end position="447"/>
    </location>
</feature>
<dbReference type="GO" id="GO:0097171">
    <property type="term" value="P:ADP-L-glycero-beta-D-manno-heptose biosynthetic process"/>
    <property type="evidence" value="ECO:0007669"/>
    <property type="project" value="UniProtKB-UniPathway"/>
</dbReference>
<comment type="catalytic activity">
    <reaction evidence="11">
        <text>D-glycero-beta-D-manno-heptose 1-phosphate + ATP + H(+) = ADP-D-glycero-beta-D-manno-heptose + diphosphate</text>
        <dbReference type="Rhea" id="RHEA:27465"/>
        <dbReference type="ChEBI" id="CHEBI:15378"/>
        <dbReference type="ChEBI" id="CHEBI:30616"/>
        <dbReference type="ChEBI" id="CHEBI:33019"/>
        <dbReference type="ChEBI" id="CHEBI:59967"/>
        <dbReference type="ChEBI" id="CHEBI:61593"/>
        <dbReference type="EC" id="2.7.7.70"/>
    </reaction>
</comment>
<dbReference type="GO" id="GO:0033785">
    <property type="term" value="F:heptose 7-phosphate kinase activity"/>
    <property type="evidence" value="ECO:0007669"/>
    <property type="project" value="UniProtKB-UniRule"/>
</dbReference>
<dbReference type="InterPro" id="IPR002173">
    <property type="entry name" value="Carboh/pur_kinase_PfkB_CS"/>
</dbReference>
<evidence type="ECO:0000256" key="1">
    <source>
        <dbReference type="ARBA" id="ARBA00002319"/>
    </source>
</evidence>
<comment type="pathway">
    <text evidence="11">Nucleotide-sugar biosynthesis; ADP-L-glycero-beta-D-manno-heptose biosynthesis; ADP-L-glycero-beta-D-manno-heptose from D-glycero-beta-D-manno-heptose 7-phosphate: step 3/4.</text>
</comment>
<keyword evidence="15" id="KW-1185">Reference proteome</keyword>
<keyword evidence="6 11" id="KW-0547">Nucleotide-binding</keyword>
<comment type="pathway">
    <text evidence="11">Nucleotide-sugar biosynthesis; ADP-L-glycero-beta-D-manno-heptose biosynthesis; ADP-L-glycero-beta-D-manno-heptose from D-glycero-beta-D-manno-heptose 7-phosphate: step 1/4.</text>
</comment>
<accession>A0A518RJ33</accession>
<dbReference type="GO" id="GO:0016773">
    <property type="term" value="F:phosphotransferase activity, alcohol group as acceptor"/>
    <property type="evidence" value="ECO:0007669"/>
    <property type="project" value="InterPro"/>
</dbReference>
<dbReference type="PANTHER" id="PTHR46969:SF1">
    <property type="entry name" value="BIFUNCTIONAL PROTEIN HLDE"/>
    <property type="match status" value="1"/>
</dbReference>
<dbReference type="RefSeq" id="WP_145848943.1">
    <property type="nucleotide sequence ID" value="NZ_CP042239.1"/>
</dbReference>
<evidence type="ECO:0000256" key="11">
    <source>
        <dbReference type="HAMAP-Rule" id="MF_01603"/>
    </source>
</evidence>
<evidence type="ECO:0000256" key="5">
    <source>
        <dbReference type="ARBA" id="ARBA00022695"/>
    </source>
</evidence>
<keyword evidence="10 11" id="KW-0119">Carbohydrate metabolism</keyword>
<dbReference type="InterPro" id="IPR029056">
    <property type="entry name" value="Ribokinase-like"/>
</dbReference>
<dbReference type="Pfam" id="PF00294">
    <property type="entry name" value="PfkB"/>
    <property type="match status" value="1"/>
</dbReference>
<gene>
    <name evidence="14" type="primary">rfaE1</name>
    <name evidence="11" type="synonym">hldE</name>
    <name evidence="14" type="ORF">FPZ54_16640</name>
</gene>
<evidence type="ECO:0000313" key="14">
    <source>
        <dbReference type="EMBL" id="QDX27468.1"/>
    </source>
</evidence>
<comment type="function">
    <text evidence="2 11">Catalyzes the ADP transfer from ATP to D-glycero-beta-D-manno-heptose 1-phosphate, yielding ADP-D-glycero-beta-D-manno-heptose.</text>
</comment>
<evidence type="ECO:0000259" key="12">
    <source>
        <dbReference type="Pfam" id="PF00294"/>
    </source>
</evidence>
<feature type="region of interest" description="Cytidylyltransferase" evidence="11">
    <location>
        <begin position="353"/>
        <end position="489"/>
    </location>
</feature>
<evidence type="ECO:0000256" key="2">
    <source>
        <dbReference type="ARBA" id="ARBA00003753"/>
    </source>
</evidence>
<dbReference type="GO" id="GO:0005524">
    <property type="term" value="F:ATP binding"/>
    <property type="evidence" value="ECO:0007669"/>
    <property type="project" value="UniProtKB-UniRule"/>
</dbReference>
<evidence type="ECO:0000256" key="7">
    <source>
        <dbReference type="ARBA" id="ARBA00022777"/>
    </source>
</evidence>
<evidence type="ECO:0000256" key="8">
    <source>
        <dbReference type="ARBA" id="ARBA00022840"/>
    </source>
</evidence>
<comment type="similarity">
    <text evidence="11">In the N-terminal section; belongs to the carbohydrate kinase PfkB family.</text>
</comment>
<dbReference type="KEGG" id="ssua:FPZ54_16640"/>